<feature type="region of interest" description="Disordered" evidence="1">
    <location>
        <begin position="1"/>
        <end position="26"/>
    </location>
</feature>
<gene>
    <name evidence="2" type="ORF">BINO364_LOCUS1931</name>
</gene>
<sequence>MSESEGEEKCGVSTPKKKRVERGDLKVKEKHRQQKYRVEWQCDPKFCKWLTRDPQDNFKSRCKENNTVKLARVAEVKLAAYFAEHNIAFNSADHLGKVLKECFTDLKILKETTITRKKTAKIIYNGIGPEHKEELANKLKTSNSAL</sequence>
<evidence type="ECO:0000313" key="3">
    <source>
        <dbReference type="Proteomes" id="UP000838878"/>
    </source>
</evidence>
<feature type="non-terminal residue" evidence="2">
    <location>
        <position position="146"/>
    </location>
</feature>
<protein>
    <submittedName>
        <fullName evidence="2">Uncharacterized protein</fullName>
    </submittedName>
</protein>
<name>A0A8J9U6V5_9NEOP</name>
<proteinExistence type="predicted"/>
<reference evidence="2" key="1">
    <citation type="submission" date="2021-12" db="EMBL/GenBank/DDBJ databases">
        <authorList>
            <person name="Martin H S."/>
        </authorList>
    </citation>
    <scope>NUCLEOTIDE SEQUENCE</scope>
</reference>
<keyword evidence="3" id="KW-1185">Reference proteome</keyword>
<evidence type="ECO:0000313" key="2">
    <source>
        <dbReference type="EMBL" id="CAH0714933.1"/>
    </source>
</evidence>
<dbReference type="OrthoDB" id="6159421at2759"/>
<organism evidence="2 3">
    <name type="scientific">Brenthis ino</name>
    <name type="common">lesser marbled fritillary</name>
    <dbReference type="NCBI Taxonomy" id="405034"/>
    <lineage>
        <taxon>Eukaryota</taxon>
        <taxon>Metazoa</taxon>
        <taxon>Ecdysozoa</taxon>
        <taxon>Arthropoda</taxon>
        <taxon>Hexapoda</taxon>
        <taxon>Insecta</taxon>
        <taxon>Pterygota</taxon>
        <taxon>Neoptera</taxon>
        <taxon>Endopterygota</taxon>
        <taxon>Lepidoptera</taxon>
        <taxon>Glossata</taxon>
        <taxon>Ditrysia</taxon>
        <taxon>Papilionoidea</taxon>
        <taxon>Nymphalidae</taxon>
        <taxon>Heliconiinae</taxon>
        <taxon>Argynnini</taxon>
        <taxon>Brenthis</taxon>
    </lineage>
</organism>
<dbReference type="Proteomes" id="UP000838878">
    <property type="component" value="Chromosome 10"/>
</dbReference>
<accession>A0A8J9U6V5</accession>
<dbReference type="AlphaFoldDB" id="A0A8J9U6V5"/>
<dbReference type="EMBL" id="OV170230">
    <property type="protein sequence ID" value="CAH0714933.1"/>
    <property type="molecule type" value="Genomic_DNA"/>
</dbReference>
<evidence type="ECO:0000256" key="1">
    <source>
        <dbReference type="SAM" id="MobiDB-lite"/>
    </source>
</evidence>